<evidence type="ECO:0008006" key="9">
    <source>
        <dbReference type="Google" id="ProtNLM"/>
    </source>
</evidence>
<feature type="transmembrane region" description="Helical" evidence="4">
    <location>
        <begin position="92"/>
        <end position="116"/>
    </location>
</feature>
<evidence type="ECO:0000259" key="6">
    <source>
        <dbReference type="PROSITE" id="PS50885"/>
    </source>
</evidence>
<evidence type="ECO:0000256" key="3">
    <source>
        <dbReference type="PROSITE-ProRule" id="PRU00284"/>
    </source>
</evidence>
<feature type="transmembrane region" description="Helical" evidence="4">
    <location>
        <begin position="26"/>
        <end position="48"/>
    </location>
</feature>
<keyword evidence="4" id="KW-0472">Membrane</keyword>
<dbReference type="PANTHER" id="PTHR32089:SF112">
    <property type="entry name" value="LYSOZYME-LIKE PROTEIN-RELATED"/>
    <property type="match status" value="1"/>
</dbReference>
<reference evidence="8" key="1">
    <citation type="submission" date="2021-07" db="EMBL/GenBank/DDBJ databases">
        <title>Complete genome sequencing of a Clostridium isolate.</title>
        <authorList>
            <person name="Ueki A."/>
            <person name="Tonouchi A."/>
        </authorList>
    </citation>
    <scope>NUCLEOTIDE SEQUENCE [LARGE SCALE GENOMIC DNA]</scope>
    <source>
        <strain evidence="8">C5S11</strain>
    </source>
</reference>
<name>A0ABM7SX20_9CLOT</name>
<dbReference type="Gene3D" id="1.10.287.950">
    <property type="entry name" value="Methyl-accepting chemotaxis protein"/>
    <property type="match status" value="1"/>
</dbReference>
<evidence type="ECO:0000256" key="4">
    <source>
        <dbReference type="SAM" id="Phobius"/>
    </source>
</evidence>
<dbReference type="SUPFAM" id="SSF58104">
    <property type="entry name" value="Methyl-accepting chemotaxis protein (MCP) signaling domain"/>
    <property type="match status" value="1"/>
</dbReference>
<dbReference type="PROSITE" id="PS50111">
    <property type="entry name" value="CHEMOTAXIS_TRANSDUC_2"/>
    <property type="match status" value="1"/>
</dbReference>
<keyword evidence="4" id="KW-1133">Transmembrane helix</keyword>
<keyword evidence="8" id="KW-1185">Reference proteome</keyword>
<dbReference type="CDD" id="cd06225">
    <property type="entry name" value="HAMP"/>
    <property type="match status" value="1"/>
</dbReference>
<evidence type="ECO:0000313" key="7">
    <source>
        <dbReference type="EMBL" id="BCZ44183.1"/>
    </source>
</evidence>
<gene>
    <name evidence="7" type="ORF">psyc5s11_02500</name>
</gene>
<evidence type="ECO:0000313" key="8">
    <source>
        <dbReference type="Proteomes" id="UP000824633"/>
    </source>
</evidence>
<protein>
    <recommendedName>
        <fullName evidence="9">Methyl-accepting chemotaxis protein</fullName>
    </recommendedName>
</protein>
<dbReference type="EMBL" id="AP024849">
    <property type="protein sequence ID" value="BCZ44183.1"/>
    <property type="molecule type" value="Genomic_DNA"/>
</dbReference>
<proteinExistence type="inferred from homology"/>
<feature type="domain" description="HAMP" evidence="6">
    <location>
        <begin position="113"/>
        <end position="166"/>
    </location>
</feature>
<dbReference type="Pfam" id="PF00672">
    <property type="entry name" value="HAMP"/>
    <property type="match status" value="1"/>
</dbReference>
<evidence type="ECO:0000256" key="1">
    <source>
        <dbReference type="ARBA" id="ARBA00023224"/>
    </source>
</evidence>
<dbReference type="PANTHER" id="PTHR32089">
    <property type="entry name" value="METHYL-ACCEPTING CHEMOTAXIS PROTEIN MCPB"/>
    <property type="match status" value="1"/>
</dbReference>
<accession>A0ABM7SX20</accession>
<evidence type="ECO:0000256" key="2">
    <source>
        <dbReference type="ARBA" id="ARBA00029447"/>
    </source>
</evidence>
<organism evidence="7 8">
    <name type="scientific">Clostridium gelidum</name>
    <dbReference type="NCBI Taxonomy" id="704125"/>
    <lineage>
        <taxon>Bacteria</taxon>
        <taxon>Bacillati</taxon>
        <taxon>Bacillota</taxon>
        <taxon>Clostridia</taxon>
        <taxon>Eubacteriales</taxon>
        <taxon>Clostridiaceae</taxon>
        <taxon>Clostridium</taxon>
    </lineage>
</organism>
<evidence type="ECO:0000259" key="5">
    <source>
        <dbReference type="PROSITE" id="PS50111"/>
    </source>
</evidence>
<comment type="similarity">
    <text evidence="2">Belongs to the methyl-accepting chemotaxis (MCP) protein family.</text>
</comment>
<sequence>MKITREKSAAKKDKNKKMGTSLKKKIIISYMIVLSFMLTIASVCVNQMKNVIIELGTTQDIINNAAVQTMTKQNMRASITALETSVSKFTSIAIVVSIIGFIITLVLAVVIIRGILNPLKDLSKLAHSLREGDLTAKLEGKKYDKEIGDVVDSLNNAMNANRAMVGNIYTYSKLLIKSSADLNEIVKSISSRIIDVNSATEVISSEVEQLSAVSQEVNASTLEIRSTVSNLNEKAQTDIKSAETIRNKAIKVKEKGQTAAKNARRIYTEKIDNINNAIEQGKVVKDIKIMADVISGVSEQTNLLALNAAIEAARAGDQGKGFAVVADEVRKLAEQSKDTVDQIKKVISEVDGAFDNLSGHSKELLTFIEKDVDGDYELLIQTATSYENDSKLITNMSEEIQSRSKIIENVIIQITEGINSVSSNAVETSSKSQDIQTSVEEVTSQVQTIVEAIREQTSLAEELKDVINVYKI</sequence>
<keyword evidence="4" id="KW-0812">Transmembrane</keyword>
<dbReference type="Gene3D" id="6.10.340.10">
    <property type="match status" value="1"/>
</dbReference>
<feature type="domain" description="Methyl-accepting transducer" evidence="5">
    <location>
        <begin position="178"/>
        <end position="443"/>
    </location>
</feature>
<dbReference type="Pfam" id="PF00015">
    <property type="entry name" value="MCPsignal"/>
    <property type="match status" value="1"/>
</dbReference>
<dbReference type="Proteomes" id="UP000824633">
    <property type="component" value="Chromosome"/>
</dbReference>
<dbReference type="RefSeq" id="WP_224035889.1">
    <property type="nucleotide sequence ID" value="NZ_AP024849.1"/>
</dbReference>
<dbReference type="InterPro" id="IPR003660">
    <property type="entry name" value="HAMP_dom"/>
</dbReference>
<dbReference type="PROSITE" id="PS50885">
    <property type="entry name" value="HAMP"/>
    <property type="match status" value="1"/>
</dbReference>
<dbReference type="SMART" id="SM00283">
    <property type="entry name" value="MA"/>
    <property type="match status" value="1"/>
</dbReference>
<dbReference type="InterPro" id="IPR004089">
    <property type="entry name" value="MCPsignal_dom"/>
</dbReference>
<keyword evidence="1 3" id="KW-0807">Transducer</keyword>